<dbReference type="EMBL" id="HG670306">
    <property type="protein sequence ID" value="CDM81665.1"/>
    <property type="molecule type" value="Genomic_DNA"/>
</dbReference>
<organism evidence="1">
    <name type="scientific">Triticum aestivum</name>
    <name type="common">Wheat</name>
    <dbReference type="NCBI Taxonomy" id="4565"/>
    <lineage>
        <taxon>Eukaryota</taxon>
        <taxon>Viridiplantae</taxon>
        <taxon>Streptophyta</taxon>
        <taxon>Embryophyta</taxon>
        <taxon>Tracheophyta</taxon>
        <taxon>Spermatophyta</taxon>
        <taxon>Magnoliopsida</taxon>
        <taxon>Liliopsida</taxon>
        <taxon>Poales</taxon>
        <taxon>Poaceae</taxon>
        <taxon>BOP clade</taxon>
        <taxon>Pooideae</taxon>
        <taxon>Triticodae</taxon>
        <taxon>Triticeae</taxon>
        <taxon>Triticinae</taxon>
        <taxon>Triticum</taxon>
    </lineage>
</organism>
<protein>
    <submittedName>
        <fullName evidence="1">Uncharacterized protein</fullName>
    </submittedName>
</protein>
<dbReference type="AlphaFoldDB" id="A0A077RWT3"/>
<name>A0A077RWT3_WHEAT</name>
<dbReference type="HOGENOM" id="CLU_1351009_0_0_1"/>
<reference evidence="1" key="1">
    <citation type="journal article" date="2014" name="Science">
        <title>Structural and functional partitioning of bread wheat chromosome 3B.</title>
        <authorList>
            <person name="Choulet F."/>
            <person name="Alberti A."/>
            <person name="Theil S."/>
            <person name="Glover N."/>
            <person name="Barbe V."/>
            <person name="Daron J."/>
            <person name="Pingault L."/>
            <person name="Sourdille P."/>
            <person name="Couloux A."/>
            <person name="Paux E."/>
            <person name="Leroy P."/>
            <person name="Mangenot S."/>
            <person name="Guilhot N."/>
            <person name="Le Gouis J."/>
            <person name="Balfourier F."/>
            <person name="Alaux M."/>
            <person name="Jamilloux V."/>
            <person name="Poulain J."/>
            <person name="Durand C."/>
            <person name="Bellec A."/>
            <person name="Gaspin C."/>
            <person name="Safar J."/>
            <person name="Dolezel J."/>
            <person name="Rogers J."/>
            <person name="Vandepoele K."/>
            <person name="Aury J.M."/>
            <person name="Mayer K."/>
            <person name="Berges H."/>
            <person name="Quesneville H."/>
            <person name="Wincker P."/>
            <person name="Feuillet C."/>
        </authorList>
    </citation>
    <scope>NUCLEOTIDE SEQUENCE</scope>
</reference>
<evidence type="ECO:0000313" key="1">
    <source>
        <dbReference type="EMBL" id="CDM81665.1"/>
    </source>
</evidence>
<gene>
    <name evidence="1" type="ORF">TRAES_3BF096800140CFD_c1</name>
</gene>
<accession>A0A077RWT3</accession>
<sequence length="203" mass="20627">MRATRREEECGWARCAAMGAACWPPAQIWHAAAGGLRSAAQRAGMDATDPALAAQDGQFLCPVLLLWSPWGQKEMVAGRRSVAGGPGGALAAAGGARLSLVGAGWLRPRMDAGCRTRSGLCRPVDEEVCGWPDTAVACSLCGGCAVQWRYGSTSACCAGVAAPGESLAGADRPAATAPVGVAILLGGVVGNLHSLHSRIKSFG</sequence>
<proteinExistence type="predicted"/>